<organism evidence="18 19">
    <name type="scientific">Kiloniella antarctica</name>
    <dbReference type="NCBI Taxonomy" id="1550907"/>
    <lineage>
        <taxon>Bacteria</taxon>
        <taxon>Pseudomonadati</taxon>
        <taxon>Pseudomonadota</taxon>
        <taxon>Alphaproteobacteria</taxon>
        <taxon>Rhodospirillales</taxon>
        <taxon>Kiloniellaceae</taxon>
        <taxon>Kiloniella</taxon>
    </lineage>
</organism>
<comment type="caution">
    <text evidence="18">The sequence shown here is derived from an EMBL/GenBank/DDBJ whole genome shotgun (WGS) entry which is preliminary data.</text>
</comment>
<evidence type="ECO:0000256" key="6">
    <source>
        <dbReference type="ARBA" id="ARBA00012180"/>
    </source>
</evidence>
<dbReference type="PANTHER" id="PTHR10954">
    <property type="entry name" value="RIBONUCLEASE H2 SUBUNIT A"/>
    <property type="match status" value="1"/>
</dbReference>
<dbReference type="RefSeq" id="WP_380247783.1">
    <property type="nucleotide sequence ID" value="NZ_JBHUII010000001.1"/>
</dbReference>
<feature type="binding site" evidence="14 15">
    <location>
        <position position="130"/>
    </location>
    <ligand>
        <name>a divalent metal cation</name>
        <dbReference type="ChEBI" id="CHEBI:60240"/>
    </ligand>
</feature>
<comment type="cofactor">
    <cofactor evidence="14 15">
        <name>Mn(2+)</name>
        <dbReference type="ChEBI" id="CHEBI:29035"/>
    </cofactor>
    <cofactor evidence="14 15">
        <name>Mg(2+)</name>
        <dbReference type="ChEBI" id="CHEBI:18420"/>
    </cofactor>
    <text evidence="14 15">Manganese or magnesium. Binds 1 divalent metal ion per monomer in the absence of substrate. May bind a second metal ion after substrate binding.</text>
</comment>
<dbReference type="SUPFAM" id="SSF53098">
    <property type="entry name" value="Ribonuclease H-like"/>
    <property type="match status" value="1"/>
</dbReference>
<dbReference type="Proteomes" id="UP001597294">
    <property type="component" value="Unassembled WGS sequence"/>
</dbReference>
<keyword evidence="12 14" id="KW-0378">Hydrolase</keyword>
<keyword evidence="10 14" id="KW-0479">Metal-binding</keyword>
<comment type="function">
    <text evidence="3 14 16">Endonuclease that specifically degrades the RNA of RNA-DNA hybrids.</text>
</comment>
<dbReference type="InterPro" id="IPR012337">
    <property type="entry name" value="RNaseH-like_sf"/>
</dbReference>
<keyword evidence="19" id="KW-1185">Reference proteome</keyword>
<proteinExistence type="inferred from homology"/>
<dbReference type="GO" id="GO:0004523">
    <property type="term" value="F:RNA-DNA hybrid ribonuclease activity"/>
    <property type="evidence" value="ECO:0007669"/>
    <property type="project" value="UniProtKB-EC"/>
</dbReference>
<accession>A0ABW5BI88</accession>
<comment type="similarity">
    <text evidence="5 14 16">Belongs to the RNase HII family.</text>
</comment>
<sequence length="220" mass="24394">MPDFSKEREIAKEYDLKNAIIVGVDEVGRGPWAGPVVAAAAWLNRKRLPRKLVALLDDSKKLSIKKREQIDTQLQLLNKTGVVKIALGEASIEEIDEINILQASMLAMQRAITNLSRPPFALHPDAILIDGNRLPELPCPGKAVVKGDSISLSIAAASVVAKVNRDRQMHQLSIQYPGYGWERNQGYGTPEHQAALLDLGVTPAHRRTFRPIRERLELTD</sequence>
<evidence type="ECO:0000256" key="4">
    <source>
        <dbReference type="ARBA" id="ARBA00004496"/>
    </source>
</evidence>
<evidence type="ECO:0000256" key="7">
    <source>
        <dbReference type="ARBA" id="ARBA00019179"/>
    </source>
</evidence>
<dbReference type="PROSITE" id="PS51975">
    <property type="entry name" value="RNASE_H_2"/>
    <property type="match status" value="1"/>
</dbReference>
<dbReference type="NCBIfam" id="NF000595">
    <property type="entry name" value="PRK00015.1-3"/>
    <property type="match status" value="1"/>
</dbReference>
<evidence type="ECO:0000256" key="1">
    <source>
        <dbReference type="ARBA" id="ARBA00000077"/>
    </source>
</evidence>
<evidence type="ECO:0000256" key="10">
    <source>
        <dbReference type="ARBA" id="ARBA00022723"/>
    </source>
</evidence>
<feature type="binding site" evidence="14 15">
    <location>
        <position position="26"/>
    </location>
    <ligand>
        <name>a divalent metal cation</name>
        <dbReference type="ChEBI" id="CHEBI:60240"/>
    </ligand>
</feature>
<dbReference type="InterPro" id="IPR001352">
    <property type="entry name" value="RNase_HII/HIII"/>
</dbReference>
<protein>
    <recommendedName>
        <fullName evidence="7 14">Ribonuclease HII</fullName>
        <shortName evidence="14">RNase HII</shortName>
        <ecNumber evidence="6 14">3.1.26.4</ecNumber>
    </recommendedName>
</protein>
<name>A0ABW5BI88_9PROT</name>
<evidence type="ECO:0000256" key="9">
    <source>
        <dbReference type="ARBA" id="ARBA00022722"/>
    </source>
</evidence>
<dbReference type="Gene3D" id="3.30.420.10">
    <property type="entry name" value="Ribonuclease H-like superfamily/Ribonuclease H"/>
    <property type="match status" value="1"/>
</dbReference>
<evidence type="ECO:0000313" key="18">
    <source>
        <dbReference type="EMBL" id="MFD2204320.1"/>
    </source>
</evidence>
<evidence type="ECO:0000313" key="19">
    <source>
        <dbReference type="Proteomes" id="UP001597294"/>
    </source>
</evidence>
<dbReference type="EMBL" id="JBHUII010000001">
    <property type="protein sequence ID" value="MFD2204320.1"/>
    <property type="molecule type" value="Genomic_DNA"/>
</dbReference>
<dbReference type="InterPro" id="IPR022898">
    <property type="entry name" value="RNase_HII"/>
</dbReference>
<dbReference type="EC" id="3.1.26.4" evidence="6 14"/>
<evidence type="ECO:0000256" key="3">
    <source>
        <dbReference type="ARBA" id="ARBA00004065"/>
    </source>
</evidence>
<dbReference type="CDD" id="cd07182">
    <property type="entry name" value="RNase_HII_bacteria_HII_like"/>
    <property type="match status" value="1"/>
</dbReference>
<keyword evidence="8 14" id="KW-0963">Cytoplasm</keyword>
<evidence type="ECO:0000256" key="11">
    <source>
        <dbReference type="ARBA" id="ARBA00022759"/>
    </source>
</evidence>
<keyword evidence="9 14" id="KW-0540">Nuclease</keyword>
<evidence type="ECO:0000256" key="14">
    <source>
        <dbReference type="HAMAP-Rule" id="MF_00052"/>
    </source>
</evidence>
<evidence type="ECO:0000256" key="12">
    <source>
        <dbReference type="ARBA" id="ARBA00022801"/>
    </source>
</evidence>
<dbReference type="InterPro" id="IPR036397">
    <property type="entry name" value="RNaseH_sf"/>
</dbReference>
<reference evidence="19" key="1">
    <citation type="journal article" date="2019" name="Int. J. Syst. Evol. Microbiol.">
        <title>The Global Catalogue of Microorganisms (GCM) 10K type strain sequencing project: providing services to taxonomists for standard genome sequencing and annotation.</title>
        <authorList>
            <consortium name="The Broad Institute Genomics Platform"/>
            <consortium name="The Broad Institute Genome Sequencing Center for Infectious Disease"/>
            <person name="Wu L."/>
            <person name="Ma J."/>
        </authorList>
    </citation>
    <scope>NUCLEOTIDE SEQUENCE [LARGE SCALE GENOMIC DNA]</scope>
    <source>
        <strain evidence="19">CGMCC 4.7192</strain>
    </source>
</reference>
<evidence type="ECO:0000256" key="16">
    <source>
        <dbReference type="RuleBase" id="RU003515"/>
    </source>
</evidence>
<keyword evidence="11 14" id="KW-0255">Endonuclease</keyword>
<comment type="catalytic activity">
    <reaction evidence="1 14 15 16">
        <text>Endonucleolytic cleavage to 5'-phosphomonoester.</text>
        <dbReference type="EC" id="3.1.26.4"/>
    </reaction>
</comment>
<evidence type="ECO:0000256" key="2">
    <source>
        <dbReference type="ARBA" id="ARBA00001946"/>
    </source>
</evidence>
<feature type="binding site" evidence="14 15">
    <location>
        <position position="25"/>
    </location>
    <ligand>
        <name>a divalent metal cation</name>
        <dbReference type="ChEBI" id="CHEBI:60240"/>
    </ligand>
</feature>
<feature type="domain" description="RNase H type-2" evidence="17">
    <location>
        <begin position="19"/>
        <end position="220"/>
    </location>
</feature>
<comment type="cofactor">
    <cofactor evidence="2">
        <name>Mg(2+)</name>
        <dbReference type="ChEBI" id="CHEBI:18420"/>
    </cofactor>
</comment>
<evidence type="ECO:0000256" key="8">
    <source>
        <dbReference type="ARBA" id="ARBA00022490"/>
    </source>
</evidence>
<dbReference type="InterPro" id="IPR024567">
    <property type="entry name" value="RNase_HII/HIII_dom"/>
</dbReference>
<dbReference type="Pfam" id="PF01351">
    <property type="entry name" value="RNase_HII"/>
    <property type="match status" value="1"/>
</dbReference>
<comment type="subcellular location">
    <subcellularLocation>
        <location evidence="4 14">Cytoplasm</location>
    </subcellularLocation>
</comment>
<evidence type="ECO:0000256" key="13">
    <source>
        <dbReference type="ARBA" id="ARBA00023211"/>
    </source>
</evidence>
<keyword evidence="13 14" id="KW-0464">Manganese</keyword>
<evidence type="ECO:0000259" key="17">
    <source>
        <dbReference type="PROSITE" id="PS51975"/>
    </source>
</evidence>
<evidence type="ECO:0000256" key="15">
    <source>
        <dbReference type="PROSITE-ProRule" id="PRU01319"/>
    </source>
</evidence>
<gene>
    <name evidence="14" type="primary">rnhB</name>
    <name evidence="18" type="ORF">ACFSKO_01790</name>
</gene>
<dbReference type="HAMAP" id="MF_00052_B">
    <property type="entry name" value="RNase_HII_B"/>
    <property type="match status" value="1"/>
</dbReference>
<evidence type="ECO:0000256" key="5">
    <source>
        <dbReference type="ARBA" id="ARBA00007383"/>
    </source>
</evidence>
<dbReference type="PANTHER" id="PTHR10954:SF18">
    <property type="entry name" value="RIBONUCLEASE HII"/>
    <property type="match status" value="1"/>
</dbReference>